<proteinExistence type="predicted"/>
<organism evidence="2 3">
    <name type="scientific">Ascosphaera apis ARSEF 7405</name>
    <dbReference type="NCBI Taxonomy" id="392613"/>
    <lineage>
        <taxon>Eukaryota</taxon>
        <taxon>Fungi</taxon>
        <taxon>Dikarya</taxon>
        <taxon>Ascomycota</taxon>
        <taxon>Pezizomycotina</taxon>
        <taxon>Eurotiomycetes</taxon>
        <taxon>Eurotiomycetidae</taxon>
        <taxon>Onygenales</taxon>
        <taxon>Ascosphaeraceae</taxon>
        <taxon>Ascosphaera</taxon>
    </lineage>
</organism>
<keyword evidence="3" id="KW-1185">Reference proteome</keyword>
<name>A0A167V721_9EURO</name>
<protein>
    <submittedName>
        <fullName evidence="2">Uncharacterized protein</fullName>
    </submittedName>
</protein>
<accession>A0A167V721</accession>
<evidence type="ECO:0000313" key="2">
    <source>
        <dbReference type="EMBL" id="KZZ87138.1"/>
    </source>
</evidence>
<dbReference type="EMBL" id="AZGZ01000038">
    <property type="protein sequence ID" value="KZZ87138.1"/>
    <property type="molecule type" value="Genomic_DNA"/>
</dbReference>
<dbReference type="VEuPathDB" id="FungiDB:AAP_05893"/>
<comment type="caution">
    <text evidence="2">The sequence shown here is derived from an EMBL/GenBank/DDBJ whole genome shotgun (WGS) entry which is preliminary data.</text>
</comment>
<dbReference type="OrthoDB" id="4206203at2759"/>
<sequence length="251" mass="28989">MPPTPLSPFISSRAHLPFLRRTISPTTTTTTLRLYSSKPSNILEKPDKFRPPSHGSRLPRGGAAGRTTRFQSEPLNYPGPKESEEVLEARKTKKYPNMFPAEGTVMYKFLTNRGIHLWIAFSVLFTLASFTWKTEFARSSPYAHLLPTWSALLRHPIDTISQFTQVMKMHSEHVTIQTAERRKKAAEDVERRRLYRVAHGLEEAREGDKEKLGELRKKVLEEGGQLDEVEVKEVIEQPKRRREVKKWLGIW</sequence>
<gene>
    <name evidence="2" type="ORF">AAP_05893</name>
</gene>
<dbReference type="AlphaFoldDB" id="A0A167V721"/>
<dbReference type="Proteomes" id="UP000242877">
    <property type="component" value="Unassembled WGS sequence"/>
</dbReference>
<evidence type="ECO:0000313" key="3">
    <source>
        <dbReference type="Proteomes" id="UP000242877"/>
    </source>
</evidence>
<evidence type="ECO:0000256" key="1">
    <source>
        <dbReference type="SAM" id="MobiDB-lite"/>
    </source>
</evidence>
<feature type="region of interest" description="Disordered" evidence="1">
    <location>
        <begin position="41"/>
        <end position="81"/>
    </location>
</feature>
<reference evidence="2 3" key="1">
    <citation type="journal article" date="2016" name="Genome Biol. Evol.">
        <title>Divergent and convergent evolution of fungal pathogenicity.</title>
        <authorList>
            <person name="Shang Y."/>
            <person name="Xiao G."/>
            <person name="Zheng P."/>
            <person name="Cen K."/>
            <person name="Zhan S."/>
            <person name="Wang C."/>
        </authorList>
    </citation>
    <scope>NUCLEOTIDE SEQUENCE [LARGE SCALE GENOMIC DNA]</scope>
    <source>
        <strain evidence="2 3">ARSEF 7405</strain>
    </source>
</reference>